<dbReference type="InterPro" id="IPR003675">
    <property type="entry name" value="Rce1/LyrA-like_dom"/>
</dbReference>
<organism evidence="3 4">
    <name type="scientific">Limihaloglobus sulfuriphilus</name>
    <dbReference type="NCBI Taxonomy" id="1851148"/>
    <lineage>
        <taxon>Bacteria</taxon>
        <taxon>Pseudomonadati</taxon>
        <taxon>Planctomycetota</taxon>
        <taxon>Phycisphaerae</taxon>
        <taxon>Sedimentisphaerales</taxon>
        <taxon>Sedimentisphaeraceae</taxon>
        <taxon>Limihaloglobus</taxon>
    </lineage>
</organism>
<feature type="transmembrane region" description="Helical" evidence="1">
    <location>
        <begin position="93"/>
        <end position="113"/>
    </location>
</feature>
<feature type="transmembrane region" description="Helical" evidence="1">
    <location>
        <begin position="255"/>
        <end position="275"/>
    </location>
</feature>
<dbReference type="KEGG" id="pbas:SMSP2_00031"/>
<dbReference type="GO" id="GO:0080120">
    <property type="term" value="P:CAAX-box protein maturation"/>
    <property type="evidence" value="ECO:0007669"/>
    <property type="project" value="UniProtKB-ARBA"/>
</dbReference>
<evidence type="ECO:0000256" key="1">
    <source>
        <dbReference type="SAM" id="Phobius"/>
    </source>
</evidence>
<dbReference type="Pfam" id="PF02517">
    <property type="entry name" value="Rce1-like"/>
    <property type="match status" value="1"/>
</dbReference>
<protein>
    <recommendedName>
        <fullName evidence="2">CAAX prenyl protease 2/Lysostaphin resistance protein A-like domain-containing protein</fullName>
    </recommendedName>
</protein>
<dbReference type="STRING" id="1851148.SMSP2_00031"/>
<name>A0A1Q2MAI7_9BACT</name>
<keyword evidence="1" id="KW-0812">Transmembrane</keyword>
<gene>
    <name evidence="3" type="ORF">SMSP2_00031</name>
</gene>
<dbReference type="GO" id="GO:0004175">
    <property type="term" value="F:endopeptidase activity"/>
    <property type="evidence" value="ECO:0007669"/>
    <property type="project" value="UniProtKB-ARBA"/>
</dbReference>
<feature type="transmembrane region" description="Helical" evidence="1">
    <location>
        <begin position="224"/>
        <end position="243"/>
    </location>
</feature>
<dbReference type="EMBL" id="CP019646">
    <property type="protein sequence ID" value="AQQ69701.1"/>
    <property type="molecule type" value="Genomic_DNA"/>
</dbReference>
<evidence type="ECO:0000313" key="3">
    <source>
        <dbReference type="EMBL" id="AQQ69701.1"/>
    </source>
</evidence>
<proteinExistence type="predicted"/>
<accession>A0A1Q2MAI7</accession>
<feature type="transmembrane region" description="Helical" evidence="1">
    <location>
        <begin position="40"/>
        <end position="58"/>
    </location>
</feature>
<feature type="domain" description="CAAX prenyl protease 2/Lysostaphin resistance protein A-like" evidence="2">
    <location>
        <begin position="183"/>
        <end position="292"/>
    </location>
</feature>
<feature type="transmembrane region" description="Helical" evidence="1">
    <location>
        <begin position="125"/>
        <end position="146"/>
    </location>
</feature>
<dbReference type="Proteomes" id="UP000188181">
    <property type="component" value="Chromosome"/>
</dbReference>
<keyword evidence="1" id="KW-0472">Membrane</keyword>
<dbReference type="AlphaFoldDB" id="A0A1Q2MAI7"/>
<keyword evidence="4" id="KW-1185">Reference proteome</keyword>
<reference evidence="4" key="1">
    <citation type="submission" date="2017-02" db="EMBL/GenBank/DDBJ databases">
        <title>Comparative genomics and description of representatives of a novel lineage of planctomycetes thriving in anoxic sediments.</title>
        <authorList>
            <person name="Spring S."/>
            <person name="Bunk B."/>
            <person name="Sproer C."/>
        </authorList>
    </citation>
    <scope>NUCLEOTIDE SEQUENCE [LARGE SCALE GENOMIC DNA]</scope>
    <source>
        <strain evidence="4">SM-Chi-D1</strain>
    </source>
</reference>
<sequence>MATKKDRSLFDNTVSLTPRMPVKRRRRTTYFFRSALPLHSLWFTMIFLLAYELMVAFLGPALSSMSFEEIPGLVVSFVWVYDLLGWFGFSGRLQWLLCPVFVIVVLLAVHFADKKKRAPMQRYDLPLMFAESFFWALPLLVVALIADRFSSPGGYVPAQEPVAFVNGLKAFVCSSSLGESANVFIELIAGIGAGIYEELFFRQILYVGLFLFTTKLLDLSREFGAFFAVVVSSVVFSLHHNILYIQGSYLPGEEFVASVFMFRVFAGFYLTVIFANRGFGIAAGAHCFHNIMAVLLN</sequence>
<dbReference type="RefSeq" id="WP_146682015.1">
    <property type="nucleotide sequence ID" value="NZ_CP019646.1"/>
</dbReference>
<evidence type="ECO:0000259" key="2">
    <source>
        <dbReference type="Pfam" id="PF02517"/>
    </source>
</evidence>
<keyword evidence="1" id="KW-1133">Transmembrane helix</keyword>
<evidence type="ECO:0000313" key="4">
    <source>
        <dbReference type="Proteomes" id="UP000188181"/>
    </source>
</evidence>
<dbReference type="OrthoDB" id="9814348at2"/>
<feature type="transmembrane region" description="Helical" evidence="1">
    <location>
        <begin position="70"/>
        <end position="87"/>
    </location>
</feature>